<evidence type="ECO:0000256" key="6">
    <source>
        <dbReference type="ARBA" id="ARBA00022989"/>
    </source>
</evidence>
<dbReference type="InterPro" id="IPR050790">
    <property type="entry name" value="ExbB/TolQ_transport"/>
</dbReference>
<dbReference type="EMBL" id="RQXW01000007">
    <property type="protein sequence ID" value="RTE66050.1"/>
    <property type="molecule type" value="Genomic_DNA"/>
</dbReference>
<dbReference type="GO" id="GO:0017038">
    <property type="term" value="P:protein import"/>
    <property type="evidence" value="ECO:0007669"/>
    <property type="project" value="TreeGrafter"/>
</dbReference>
<keyword evidence="12" id="KW-1185">Reference proteome</keyword>
<gene>
    <name evidence="11" type="ORF">EH243_10095</name>
</gene>
<evidence type="ECO:0000256" key="3">
    <source>
        <dbReference type="ARBA" id="ARBA00022475"/>
    </source>
</evidence>
<evidence type="ECO:0000256" key="1">
    <source>
        <dbReference type="ARBA" id="ARBA00004651"/>
    </source>
</evidence>
<keyword evidence="5 8" id="KW-0653">Protein transport</keyword>
<keyword evidence="2 8" id="KW-0813">Transport</keyword>
<dbReference type="Proteomes" id="UP000283087">
    <property type="component" value="Unassembled WGS sequence"/>
</dbReference>
<sequence length="213" mass="23147">MIDVGGPVVWILIALSVFSLSVIILKLWQFAVTKPESTADINLSLEKWRRHDPAGAVKSLRSDRPVSKIIAYAMHGVTEQQDQALLQEELSRQANHLINQLKALLRPLEVIASLSPLLGLMGTVLGMIVAFQQMEAAGNNVDPSVLSGGIWQALLTTAVGLAVAIPVATAHSMLERKVERTAILINDYVTQVFTCPLSQTKVTLAVKEHQRAA</sequence>
<keyword evidence="4 9" id="KW-0812">Transmembrane</keyword>
<feature type="transmembrane region" description="Helical" evidence="9">
    <location>
        <begin position="6"/>
        <end position="28"/>
    </location>
</feature>
<reference evidence="11 12" key="1">
    <citation type="submission" date="2018-11" db="EMBL/GenBank/DDBJ databases">
        <title>The draft genome sequence of Amphritea opalescens ANRC-JH13T.</title>
        <authorList>
            <person name="Fang Z."/>
            <person name="Zhang Y."/>
            <person name="Han X."/>
        </authorList>
    </citation>
    <scope>NUCLEOTIDE SEQUENCE [LARGE SCALE GENOMIC DNA]</scope>
    <source>
        <strain evidence="11 12">ANRC-JH13</strain>
    </source>
</reference>
<comment type="similarity">
    <text evidence="8">Belongs to the exbB/tolQ family.</text>
</comment>
<evidence type="ECO:0000256" key="5">
    <source>
        <dbReference type="ARBA" id="ARBA00022927"/>
    </source>
</evidence>
<evidence type="ECO:0000256" key="2">
    <source>
        <dbReference type="ARBA" id="ARBA00022448"/>
    </source>
</evidence>
<dbReference type="PANTHER" id="PTHR30625:SF15">
    <property type="entry name" value="BIOPOLYMER TRANSPORT PROTEIN EXBB"/>
    <property type="match status" value="1"/>
</dbReference>
<evidence type="ECO:0000313" key="12">
    <source>
        <dbReference type="Proteomes" id="UP000283087"/>
    </source>
</evidence>
<comment type="caution">
    <text evidence="11">The sequence shown here is derived from an EMBL/GenBank/DDBJ whole genome shotgun (WGS) entry which is preliminary data.</text>
</comment>
<dbReference type="AlphaFoldDB" id="A0A430KRF4"/>
<protein>
    <submittedName>
        <fullName evidence="11">MotA/TolQ/ExbB proton channel family protein</fullName>
    </submittedName>
</protein>
<dbReference type="PANTHER" id="PTHR30625">
    <property type="entry name" value="PROTEIN TOLQ"/>
    <property type="match status" value="1"/>
</dbReference>
<dbReference type="GO" id="GO:0005886">
    <property type="term" value="C:plasma membrane"/>
    <property type="evidence" value="ECO:0007669"/>
    <property type="project" value="UniProtKB-SubCell"/>
</dbReference>
<keyword evidence="3" id="KW-1003">Cell membrane</keyword>
<feature type="transmembrane region" description="Helical" evidence="9">
    <location>
        <begin position="110"/>
        <end position="130"/>
    </location>
</feature>
<name>A0A430KRF4_9GAMM</name>
<evidence type="ECO:0000256" key="7">
    <source>
        <dbReference type="ARBA" id="ARBA00023136"/>
    </source>
</evidence>
<dbReference type="OrthoDB" id="4045at2"/>
<evidence type="ECO:0000256" key="4">
    <source>
        <dbReference type="ARBA" id="ARBA00022692"/>
    </source>
</evidence>
<proteinExistence type="inferred from homology"/>
<comment type="subcellular location">
    <subcellularLocation>
        <location evidence="1">Cell membrane</location>
        <topology evidence="1">Multi-pass membrane protein</topology>
    </subcellularLocation>
    <subcellularLocation>
        <location evidence="8">Membrane</location>
        <topology evidence="8">Multi-pass membrane protein</topology>
    </subcellularLocation>
</comment>
<feature type="domain" description="MotA/TolQ/ExbB proton channel" evidence="10">
    <location>
        <begin position="63"/>
        <end position="181"/>
    </location>
</feature>
<feature type="transmembrane region" description="Helical" evidence="9">
    <location>
        <begin position="150"/>
        <end position="170"/>
    </location>
</feature>
<dbReference type="Pfam" id="PF01618">
    <property type="entry name" value="MotA_ExbB"/>
    <property type="match status" value="1"/>
</dbReference>
<keyword evidence="7 9" id="KW-0472">Membrane</keyword>
<evidence type="ECO:0000256" key="8">
    <source>
        <dbReference type="RuleBase" id="RU004057"/>
    </source>
</evidence>
<dbReference type="InterPro" id="IPR002898">
    <property type="entry name" value="MotA_ExbB_proton_chnl"/>
</dbReference>
<accession>A0A430KRF4</accession>
<evidence type="ECO:0000259" key="10">
    <source>
        <dbReference type="Pfam" id="PF01618"/>
    </source>
</evidence>
<organism evidence="11 12">
    <name type="scientific">Amphritea opalescens</name>
    <dbReference type="NCBI Taxonomy" id="2490544"/>
    <lineage>
        <taxon>Bacteria</taxon>
        <taxon>Pseudomonadati</taxon>
        <taxon>Pseudomonadota</taxon>
        <taxon>Gammaproteobacteria</taxon>
        <taxon>Oceanospirillales</taxon>
        <taxon>Oceanospirillaceae</taxon>
        <taxon>Amphritea</taxon>
    </lineage>
</organism>
<evidence type="ECO:0000256" key="9">
    <source>
        <dbReference type="SAM" id="Phobius"/>
    </source>
</evidence>
<evidence type="ECO:0000313" key="11">
    <source>
        <dbReference type="EMBL" id="RTE66050.1"/>
    </source>
</evidence>
<keyword evidence="6 9" id="KW-1133">Transmembrane helix</keyword>